<dbReference type="InterPro" id="IPR008974">
    <property type="entry name" value="TRAF-like"/>
</dbReference>
<gene>
    <name evidence="3" type="ORF">PCOR1329_LOCUS3968</name>
</gene>
<dbReference type="InterPro" id="IPR000210">
    <property type="entry name" value="BTB/POZ_dom"/>
</dbReference>
<keyword evidence="4" id="KW-1185">Reference proteome</keyword>
<protein>
    <recommendedName>
        <fullName evidence="5">BTB domain-containing protein</fullName>
    </recommendedName>
</protein>
<dbReference type="PROSITE" id="PS50097">
    <property type="entry name" value="BTB"/>
    <property type="match status" value="1"/>
</dbReference>
<comment type="caution">
    <text evidence="3">The sequence shown here is derived from an EMBL/GenBank/DDBJ whole genome shotgun (WGS) entry which is preliminary data.</text>
</comment>
<dbReference type="InterPro" id="IPR011333">
    <property type="entry name" value="SKP1/BTB/POZ_sf"/>
</dbReference>
<proteinExistence type="predicted"/>
<accession>A0ABN9PQF7</accession>
<dbReference type="SMART" id="SM00225">
    <property type="entry name" value="BTB"/>
    <property type="match status" value="1"/>
</dbReference>
<evidence type="ECO:0000313" key="4">
    <source>
        <dbReference type="Proteomes" id="UP001189429"/>
    </source>
</evidence>
<sequence length="395" mass="43689">MAPKRRPPPASARTLPSAVAVISEIVPEEARACWEIRNFSLVEKAKGRPHYSGPLVEAAGARFGIRAVWGGKEDGQDIPRCGLYCVREGETDTSLEPVKALVAITLVGSRTNITRQSRSAGEFKAAGHHKRGWSNIIELESLLDPAGGFLVDDTVVVELHINAWRTSQESARRLPSAPSAGRRCGGGSFDEASAKELCDDWAEIFIGEGTDVEVHGSLAPEDPPVRAHRLVLAARSPVFRCMLLSSSMLESQIHSKLNLEGADANIAHRFVRFLYINKLDPDTLHSEDALCHLLQLAHRYQVRTLLRQCIANITVTAETAVERLVMAEQLDIPELKAQVMTFLCGCRARLADIQRTDAFARMSRSLRDNVTLIIWDYLENRGLRILRLSFGTLRV</sequence>
<dbReference type="EMBL" id="CAUYUJ010001031">
    <property type="protein sequence ID" value="CAK0793805.1"/>
    <property type="molecule type" value="Genomic_DNA"/>
</dbReference>
<dbReference type="SUPFAM" id="SSF49599">
    <property type="entry name" value="TRAF domain-like"/>
    <property type="match status" value="1"/>
</dbReference>
<reference evidence="3" key="1">
    <citation type="submission" date="2023-10" db="EMBL/GenBank/DDBJ databases">
        <authorList>
            <person name="Chen Y."/>
            <person name="Shah S."/>
            <person name="Dougan E. K."/>
            <person name="Thang M."/>
            <person name="Chan C."/>
        </authorList>
    </citation>
    <scope>NUCLEOTIDE SEQUENCE [LARGE SCALE GENOMIC DNA]</scope>
</reference>
<dbReference type="Gene3D" id="1.25.40.420">
    <property type="match status" value="1"/>
</dbReference>
<feature type="domain" description="BTB" evidence="1">
    <location>
        <begin position="210"/>
        <end position="283"/>
    </location>
</feature>
<dbReference type="Gene3D" id="3.30.710.10">
    <property type="entry name" value="Potassium Channel Kv1.1, Chain A"/>
    <property type="match status" value="1"/>
</dbReference>
<dbReference type="PROSITE" id="PS50144">
    <property type="entry name" value="MATH"/>
    <property type="match status" value="1"/>
</dbReference>
<dbReference type="Proteomes" id="UP001189429">
    <property type="component" value="Unassembled WGS sequence"/>
</dbReference>
<dbReference type="PANTHER" id="PTHR24413">
    <property type="entry name" value="SPECKLE-TYPE POZ PROTEIN"/>
    <property type="match status" value="1"/>
</dbReference>
<evidence type="ECO:0000313" key="3">
    <source>
        <dbReference type="EMBL" id="CAK0793805.1"/>
    </source>
</evidence>
<evidence type="ECO:0008006" key="5">
    <source>
        <dbReference type="Google" id="ProtNLM"/>
    </source>
</evidence>
<dbReference type="SUPFAM" id="SSF54695">
    <property type="entry name" value="POZ domain"/>
    <property type="match status" value="1"/>
</dbReference>
<dbReference type="Pfam" id="PF22486">
    <property type="entry name" value="MATH_2"/>
    <property type="match status" value="1"/>
</dbReference>
<name>A0ABN9PQF7_9DINO</name>
<dbReference type="Gene3D" id="2.60.210.10">
    <property type="entry name" value="Apoptosis, Tumor Necrosis Factor Receptor Associated Protein 2, Chain A"/>
    <property type="match status" value="1"/>
</dbReference>
<evidence type="ECO:0000259" key="2">
    <source>
        <dbReference type="PROSITE" id="PS50144"/>
    </source>
</evidence>
<organism evidence="3 4">
    <name type="scientific">Prorocentrum cordatum</name>
    <dbReference type="NCBI Taxonomy" id="2364126"/>
    <lineage>
        <taxon>Eukaryota</taxon>
        <taxon>Sar</taxon>
        <taxon>Alveolata</taxon>
        <taxon>Dinophyceae</taxon>
        <taxon>Prorocentrales</taxon>
        <taxon>Prorocentraceae</taxon>
        <taxon>Prorocentrum</taxon>
    </lineage>
</organism>
<dbReference type="Pfam" id="PF00651">
    <property type="entry name" value="BTB"/>
    <property type="match status" value="1"/>
</dbReference>
<evidence type="ECO:0000259" key="1">
    <source>
        <dbReference type="PROSITE" id="PS50097"/>
    </source>
</evidence>
<dbReference type="InterPro" id="IPR002083">
    <property type="entry name" value="MATH/TRAF_dom"/>
</dbReference>
<dbReference type="CDD" id="cd00121">
    <property type="entry name" value="MATH"/>
    <property type="match status" value="1"/>
</dbReference>
<dbReference type="CDD" id="cd18186">
    <property type="entry name" value="BTB_POZ_ZBTB_KLHL-like"/>
    <property type="match status" value="1"/>
</dbReference>
<feature type="domain" description="MATH" evidence="2">
    <location>
        <begin position="29"/>
        <end position="161"/>
    </location>
</feature>